<evidence type="ECO:0000256" key="1">
    <source>
        <dbReference type="SAM" id="MobiDB-lite"/>
    </source>
</evidence>
<protein>
    <submittedName>
        <fullName evidence="2">Uncharacterized protein</fullName>
    </submittedName>
</protein>
<reference evidence="2 3" key="1">
    <citation type="submission" date="2019-12" db="EMBL/GenBank/DDBJ databases">
        <title>Lactobacillus hilgardii FLUB.</title>
        <authorList>
            <person name="Gustaw K."/>
        </authorList>
    </citation>
    <scope>NUCLEOTIDE SEQUENCE [LARGE SCALE GENOMIC DNA]</scope>
    <source>
        <strain evidence="2 3">FLUB</strain>
    </source>
</reference>
<sequence length="415" mass="43753">MEKFTAFKEIPLPSNLAKYTFNIAAPGMNNDGKSVTYTEPMNTVYGAGRTVGDAVAYKNAAFKIDKMGTRTREGDTWVHVTSVDQTAAKLNGWILYKGLSQAEDPLSGTAVRIDLVNSSGQLIKYIDYQKPNAQSGKTLGLSYSDDGTEVWLLGASDQQKLQDNIRDALKGTGYSLETLSANQTGYLAEATVGGKTSLTAAQADSIPNDAVQINIINQTDGVIGSFNYTKPGASAGQSLAATDNGTTGLSSDDQNAIQADIKTALKSTGYSLNALSSSQLEQLANAQFGNSVYLKTTTKTTDISDNAVRINFVDPSTKKIVTSIDYTNTDADDPAPKGSDLGVQSGNNWTLKSEDNTAITNEAITTLDGTGYSLTDNKLSDADLATIGAAKFGSSVSINVSTDNAQATTNQSSTH</sequence>
<gene>
    <name evidence="2" type="ORF">GQR93_11050</name>
</gene>
<dbReference type="Proteomes" id="UP000465035">
    <property type="component" value="Chromosome"/>
</dbReference>
<name>A0A6P1EA11_LENHI</name>
<organism evidence="2 3">
    <name type="scientific">Lentilactobacillus hilgardii</name>
    <name type="common">Lactobacillus hilgardii</name>
    <dbReference type="NCBI Taxonomy" id="1588"/>
    <lineage>
        <taxon>Bacteria</taxon>
        <taxon>Bacillati</taxon>
        <taxon>Bacillota</taxon>
        <taxon>Bacilli</taxon>
        <taxon>Lactobacillales</taxon>
        <taxon>Lactobacillaceae</taxon>
        <taxon>Lentilactobacillus</taxon>
    </lineage>
</organism>
<dbReference type="AlphaFoldDB" id="A0A6P1EA11"/>
<evidence type="ECO:0000313" key="2">
    <source>
        <dbReference type="EMBL" id="QHB53439.1"/>
    </source>
</evidence>
<dbReference type="EMBL" id="CP047121">
    <property type="protein sequence ID" value="QHB53439.1"/>
    <property type="molecule type" value="Genomic_DNA"/>
</dbReference>
<feature type="region of interest" description="Disordered" evidence="1">
    <location>
        <begin position="327"/>
        <end position="348"/>
    </location>
</feature>
<proteinExistence type="predicted"/>
<evidence type="ECO:0000313" key="3">
    <source>
        <dbReference type="Proteomes" id="UP000465035"/>
    </source>
</evidence>
<accession>A0A6P1EA11</accession>